<sequence length="119" mass="13937">MIKSCGCFTIRYFVKGEICEGEKQLCDNCNSDKLNEWNSHLAELENIIHNTNVPIKIAIQQFHSVSRNSDNYILQNYIFGALKDILLVQTFENKWICSKEKLDFINLALFLTIKHNYIY</sequence>
<evidence type="ECO:0000313" key="1">
    <source>
        <dbReference type="EMBL" id="QHU30784.1"/>
    </source>
</evidence>
<proteinExistence type="predicted"/>
<protein>
    <submittedName>
        <fullName evidence="1">Uncharacterized protein</fullName>
    </submittedName>
</protein>
<name>A0A6C0LMJ5_9ZZZZ</name>
<reference evidence="1" key="1">
    <citation type="journal article" date="2020" name="Nature">
        <title>Giant virus diversity and host interactions through global metagenomics.</title>
        <authorList>
            <person name="Schulz F."/>
            <person name="Roux S."/>
            <person name="Paez-Espino D."/>
            <person name="Jungbluth S."/>
            <person name="Walsh D.A."/>
            <person name="Denef V.J."/>
            <person name="McMahon K.D."/>
            <person name="Konstantinidis K.T."/>
            <person name="Eloe-Fadrosh E.A."/>
            <person name="Kyrpides N.C."/>
            <person name="Woyke T."/>
        </authorList>
    </citation>
    <scope>NUCLEOTIDE SEQUENCE</scope>
    <source>
        <strain evidence="1">GVMAG-M-3300027892-73</strain>
    </source>
</reference>
<organism evidence="1">
    <name type="scientific">viral metagenome</name>
    <dbReference type="NCBI Taxonomy" id="1070528"/>
    <lineage>
        <taxon>unclassified sequences</taxon>
        <taxon>metagenomes</taxon>
        <taxon>organismal metagenomes</taxon>
    </lineage>
</organism>
<dbReference type="AlphaFoldDB" id="A0A6C0LMJ5"/>
<accession>A0A6C0LMJ5</accession>
<dbReference type="EMBL" id="MN740520">
    <property type="protein sequence ID" value="QHU30784.1"/>
    <property type="molecule type" value="Genomic_DNA"/>
</dbReference>